<dbReference type="Gene3D" id="3.40.640.10">
    <property type="entry name" value="Type I PLP-dependent aspartate aminotransferase-like (Major domain)"/>
    <property type="match status" value="1"/>
</dbReference>
<dbReference type="InterPro" id="IPR015424">
    <property type="entry name" value="PyrdxlP-dep_Trfase"/>
</dbReference>
<sequence>MFISINGDIADVAALATTCGSHGARLMVDDDHGLGVLGDNGDDCAERRLDADQVPILVGTLGKALGPVAPSLPAAMR</sequence>
<evidence type="ECO:0000313" key="3">
    <source>
        <dbReference type="Proteomes" id="UP001320154"/>
    </source>
</evidence>
<keyword evidence="3" id="KW-1185">Reference proteome</keyword>
<dbReference type="InterPro" id="IPR004839">
    <property type="entry name" value="Aminotransferase_I/II_large"/>
</dbReference>
<name>A0ABS9B409_9GAMM</name>
<comment type="caution">
    <text evidence="2">The sequence shown here is derived from an EMBL/GenBank/DDBJ whole genome shotgun (WGS) entry which is preliminary data.</text>
</comment>
<gene>
    <name evidence="2" type="ORF">HOP60_09275</name>
</gene>
<dbReference type="InterPro" id="IPR015421">
    <property type="entry name" value="PyrdxlP-dep_Trfase_major"/>
</dbReference>
<dbReference type="EMBL" id="JABFTQ010000005">
    <property type="protein sequence ID" value="MCE8046924.1"/>
    <property type="molecule type" value="Genomic_DNA"/>
</dbReference>
<protein>
    <submittedName>
        <fullName evidence="2">Aminotransferase class I/II-fold pyridoxal phosphate-dependent enzyme</fullName>
    </submittedName>
</protein>
<reference evidence="2 3" key="1">
    <citation type="journal article" date="2021" name="Front. Microbiol.">
        <title>Aerobic Denitrification and Heterotrophic Sulfur Oxidation in the Genus Halomonas Revealed by Six Novel Species Characterizations and Genome-Based Analysis.</title>
        <authorList>
            <person name="Wang L."/>
            <person name="Shao Z."/>
        </authorList>
    </citation>
    <scope>NUCLEOTIDE SEQUENCE [LARGE SCALE GENOMIC DNA]</scope>
    <source>
        <strain evidence="2 3">MCCC 1A05748</strain>
    </source>
</reference>
<feature type="domain" description="Aminotransferase class I/classII large" evidence="1">
    <location>
        <begin position="9"/>
        <end position="66"/>
    </location>
</feature>
<evidence type="ECO:0000259" key="1">
    <source>
        <dbReference type="Pfam" id="PF00155"/>
    </source>
</evidence>
<keyword evidence="2" id="KW-0808">Transferase</keyword>
<dbReference type="SUPFAM" id="SSF53383">
    <property type="entry name" value="PLP-dependent transferases"/>
    <property type="match status" value="1"/>
</dbReference>
<organism evidence="2 3">
    <name type="scientific">Billgrantia desiderata</name>
    <dbReference type="NCBI Taxonomy" id="52021"/>
    <lineage>
        <taxon>Bacteria</taxon>
        <taxon>Pseudomonadati</taxon>
        <taxon>Pseudomonadota</taxon>
        <taxon>Gammaproteobacteria</taxon>
        <taxon>Oceanospirillales</taxon>
        <taxon>Halomonadaceae</taxon>
        <taxon>Billgrantia</taxon>
    </lineage>
</organism>
<accession>A0ABS9B409</accession>
<dbReference type="Pfam" id="PF00155">
    <property type="entry name" value="Aminotran_1_2"/>
    <property type="match status" value="1"/>
</dbReference>
<dbReference type="RefSeq" id="WP_338071781.1">
    <property type="nucleotide sequence ID" value="NZ_JABFTQ010000005.1"/>
</dbReference>
<evidence type="ECO:0000313" key="2">
    <source>
        <dbReference type="EMBL" id="MCE8046924.1"/>
    </source>
</evidence>
<dbReference type="GO" id="GO:0008483">
    <property type="term" value="F:transaminase activity"/>
    <property type="evidence" value="ECO:0007669"/>
    <property type="project" value="UniProtKB-KW"/>
</dbReference>
<proteinExistence type="predicted"/>
<dbReference type="Proteomes" id="UP001320154">
    <property type="component" value="Unassembled WGS sequence"/>
</dbReference>
<keyword evidence="2" id="KW-0032">Aminotransferase</keyword>